<organism evidence="1 2">
    <name type="scientific">Populus tomentosa</name>
    <name type="common">Chinese white poplar</name>
    <dbReference type="NCBI Taxonomy" id="118781"/>
    <lineage>
        <taxon>Eukaryota</taxon>
        <taxon>Viridiplantae</taxon>
        <taxon>Streptophyta</taxon>
        <taxon>Embryophyta</taxon>
        <taxon>Tracheophyta</taxon>
        <taxon>Spermatophyta</taxon>
        <taxon>Magnoliopsida</taxon>
        <taxon>eudicotyledons</taxon>
        <taxon>Gunneridae</taxon>
        <taxon>Pentapetalae</taxon>
        <taxon>rosids</taxon>
        <taxon>fabids</taxon>
        <taxon>Malpighiales</taxon>
        <taxon>Salicaceae</taxon>
        <taxon>Saliceae</taxon>
        <taxon>Populus</taxon>
    </lineage>
</organism>
<name>A0A8X8CFH8_POPTO</name>
<dbReference type="OrthoDB" id="1731770at2759"/>
<sequence length="245" mass="26462">MGNHHGIQVKMDHGLPVGGAHLYGSVGKWSPPCRSEVDVCFSLVVHFKFSIHVAKWVLGTCLPLGILVRKQPRDRVLDNLNLPRQRNLENFVDHSWPSSQQLTLLTHAKQCSRAPLQVPDAVVLIGIQHRKQKSSILQASDPDIITDFVVPANLTKIDGDFFTFTALRGFFDSDHPPNFKVTEAGMADSQNPATAISASGSANAGTVSVPTTVFATGIDDNILAKALKTDVATIQKLKAGLAVKA</sequence>
<dbReference type="AlphaFoldDB" id="A0A8X8CFH8"/>
<evidence type="ECO:0000313" key="2">
    <source>
        <dbReference type="Proteomes" id="UP000886885"/>
    </source>
</evidence>
<gene>
    <name evidence="1" type="ORF">POTOM_037029</name>
</gene>
<reference evidence="1" key="1">
    <citation type="journal article" date="2020" name="bioRxiv">
        <title>Hybrid origin of Populus tomentosa Carr. identified through genome sequencing and phylogenomic analysis.</title>
        <authorList>
            <person name="An X."/>
            <person name="Gao K."/>
            <person name="Chen Z."/>
            <person name="Li J."/>
            <person name="Yang X."/>
            <person name="Yang X."/>
            <person name="Zhou J."/>
            <person name="Guo T."/>
            <person name="Zhao T."/>
            <person name="Huang S."/>
            <person name="Miao D."/>
            <person name="Khan W.U."/>
            <person name="Rao P."/>
            <person name="Ye M."/>
            <person name="Lei B."/>
            <person name="Liao W."/>
            <person name="Wang J."/>
            <person name="Ji L."/>
            <person name="Li Y."/>
            <person name="Guo B."/>
            <person name="Mustafa N.S."/>
            <person name="Li S."/>
            <person name="Yun Q."/>
            <person name="Keller S.R."/>
            <person name="Mao J."/>
            <person name="Zhang R."/>
            <person name="Strauss S.H."/>
        </authorList>
    </citation>
    <scope>NUCLEOTIDE SEQUENCE</scope>
    <source>
        <strain evidence="1">GM15</strain>
        <tissue evidence="1">Leaf</tissue>
    </source>
</reference>
<dbReference type="Proteomes" id="UP000886885">
    <property type="component" value="Chromosome 10A"/>
</dbReference>
<proteinExistence type="predicted"/>
<keyword evidence="2" id="KW-1185">Reference proteome</keyword>
<evidence type="ECO:0000313" key="1">
    <source>
        <dbReference type="EMBL" id="KAG6760506.1"/>
    </source>
</evidence>
<dbReference type="EMBL" id="JAAWWB010000019">
    <property type="protein sequence ID" value="KAG6760506.1"/>
    <property type="molecule type" value="Genomic_DNA"/>
</dbReference>
<comment type="caution">
    <text evidence="1">The sequence shown here is derived from an EMBL/GenBank/DDBJ whole genome shotgun (WGS) entry which is preliminary data.</text>
</comment>
<accession>A0A8X8CFH8</accession>
<protein>
    <submittedName>
        <fullName evidence="1">Uncharacterized protein</fullName>
    </submittedName>
</protein>